<keyword evidence="3" id="KW-1185">Reference proteome</keyword>
<evidence type="ECO:0000313" key="3">
    <source>
        <dbReference type="Proteomes" id="UP001144280"/>
    </source>
</evidence>
<sequence length="206" mass="22103">MGRPATRHGRRFDGEAGGDGREGGRALRYATYPPDDVVFASSSAGLDIVCDQRLTFDRPSTLPDHLRRIGDGQRGATLGTHSVVDWLSYATWSDGTLVRSLTLSPGSGIVENIGEPLPFEVAYWAGQHPVESEDPYPLPFHPLDLAQAALRHLFGFATDGPPGAGDVPADAVDLLGYRVTDPTGGEQANREAMLQLLREAMGQPPN</sequence>
<feature type="region of interest" description="Disordered" evidence="1">
    <location>
        <begin position="1"/>
        <end position="26"/>
    </location>
</feature>
<dbReference type="Proteomes" id="UP001144280">
    <property type="component" value="Unassembled WGS sequence"/>
</dbReference>
<feature type="compositionally biased region" description="Basic and acidic residues" evidence="1">
    <location>
        <begin position="11"/>
        <end position="25"/>
    </location>
</feature>
<dbReference type="Pfam" id="PF21997">
    <property type="entry name" value="DUF6928"/>
    <property type="match status" value="1"/>
</dbReference>
<evidence type="ECO:0000256" key="1">
    <source>
        <dbReference type="SAM" id="MobiDB-lite"/>
    </source>
</evidence>
<comment type="caution">
    <text evidence="2">The sequence shown here is derived from an EMBL/GenBank/DDBJ whole genome shotgun (WGS) entry which is preliminary data.</text>
</comment>
<organism evidence="2 3">
    <name type="scientific">Phytohabitans aurantiacus</name>
    <dbReference type="NCBI Taxonomy" id="3016789"/>
    <lineage>
        <taxon>Bacteria</taxon>
        <taxon>Bacillati</taxon>
        <taxon>Actinomycetota</taxon>
        <taxon>Actinomycetes</taxon>
        <taxon>Micromonosporales</taxon>
        <taxon>Micromonosporaceae</taxon>
    </lineage>
</organism>
<feature type="compositionally biased region" description="Basic residues" evidence="1">
    <location>
        <begin position="1"/>
        <end position="10"/>
    </location>
</feature>
<proteinExistence type="predicted"/>
<evidence type="ECO:0000313" key="2">
    <source>
        <dbReference type="EMBL" id="GLI01455.1"/>
    </source>
</evidence>
<accession>A0ABQ5R446</accession>
<dbReference type="RefSeq" id="WP_281902504.1">
    <property type="nucleotide sequence ID" value="NZ_BSDI01000045.1"/>
</dbReference>
<reference evidence="2" key="1">
    <citation type="submission" date="2022-12" db="EMBL/GenBank/DDBJ databases">
        <title>New Phytohabitans aurantiacus sp. RD004123 nov., an actinomycete isolated from soil.</title>
        <authorList>
            <person name="Triningsih D.W."/>
            <person name="Harunari E."/>
            <person name="Igarashi Y."/>
        </authorList>
    </citation>
    <scope>NUCLEOTIDE SEQUENCE</scope>
    <source>
        <strain evidence="2">RD004123</strain>
    </source>
</reference>
<gene>
    <name evidence="2" type="ORF">Pa4123_67310</name>
</gene>
<dbReference type="InterPro" id="IPR053847">
    <property type="entry name" value="DUF6928"/>
</dbReference>
<name>A0ABQ5R446_9ACTN</name>
<dbReference type="EMBL" id="BSDI01000045">
    <property type="protein sequence ID" value="GLI01455.1"/>
    <property type="molecule type" value="Genomic_DNA"/>
</dbReference>
<protein>
    <submittedName>
        <fullName evidence="2">Uncharacterized protein</fullName>
    </submittedName>
</protein>